<gene>
    <name evidence="7" type="ORF">MNB_SV-4-845</name>
</gene>
<evidence type="ECO:0000256" key="4">
    <source>
        <dbReference type="ARBA" id="ARBA00022984"/>
    </source>
</evidence>
<keyword evidence="3" id="KW-0133">Cell shape</keyword>
<dbReference type="Pfam" id="PF01471">
    <property type="entry name" value="PG_binding_1"/>
    <property type="match status" value="1"/>
</dbReference>
<keyword evidence="2" id="KW-0808">Transferase</keyword>
<dbReference type="InterPro" id="IPR036366">
    <property type="entry name" value="PGBDSf"/>
</dbReference>
<evidence type="ECO:0000313" key="7">
    <source>
        <dbReference type="EMBL" id="SFV90520.1"/>
    </source>
</evidence>
<dbReference type="GO" id="GO:0008360">
    <property type="term" value="P:regulation of cell shape"/>
    <property type="evidence" value="ECO:0007669"/>
    <property type="project" value="UniProtKB-KW"/>
</dbReference>
<sequence>MQRWHKGVHAWLGVLMAIWILQSGLLFANKLAYEEHATEVIYNSLKSQPSKSFLKRLYKRVLFLPVWMHERGLSPAAEGLFRTMQEDNTLDPASRIYRDSRGLYEEAQALYRGEGNFMKRMEMEFRISLLYEAYVNYAYFGSINWGAFRARIANLIVNDVSTEWELHRPKVDAIGMVEKALLGKDLHAMLQKAVPTAYHYRALQKALAHYLKLQQAGGWKYVSLGKTLKPGMRDRGVYALRERLRVTGDYVGGSDSSKDDSYDRPLVEAVKHFQRRNGLGDDGVVGPATLRVLNIPLSRRITTLRLNLDRIKWFNPRQPHRHIIINIPFFRLYFEQDGKLIKTMKVITGKANHPTPIFSDEVEMIVLNPYWNVPKSIIQKEMIPKLLRDPHAMAKKNIEVYAGWGKDAHKIDPVSVDWSQYRYSKTVPYRFAQVPGYKNALGKVKFLFPNRFSVYMHDTPTKPLFKRTKRAFSHGCVRLEKPRELLKTFASFESNVDFEKSQEILKGKKNVYLRLKEKVPVDIIYLTAWVDYEGKLQFRDDVYHYDKMQLQSYKRW</sequence>
<dbReference type="PANTHER" id="PTHR41533">
    <property type="entry name" value="L,D-TRANSPEPTIDASE HI_1667-RELATED"/>
    <property type="match status" value="1"/>
</dbReference>
<dbReference type="PANTHER" id="PTHR41533:SF1">
    <property type="entry name" value="L,D-TRANSPEPTIDASE YCBB-RELATED"/>
    <property type="match status" value="1"/>
</dbReference>
<evidence type="ECO:0000256" key="1">
    <source>
        <dbReference type="ARBA" id="ARBA00004752"/>
    </source>
</evidence>
<accession>A0A1W1E9C1</accession>
<proteinExistence type="predicted"/>
<comment type="pathway">
    <text evidence="1">Cell wall biogenesis; peptidoglycan biosynthesis.</text>
</comment>
<protein>
    <recommendedName>
        <fullName evidence="6">L,D-TPase catalytic domain-containing protein</fullName>
    </recommendedName>
</protein>
<dbReference type="GO" id="GO:0071555">
    <property type="term" value="P:cell wall organization"/>
    <property type="evidence" value="ECO:0007669"/>
    <property type="project" value="UniProtKB-KW"/>
</dbReference>
<dbReference type="GO" id="GO:0009252">
    <property type="term" value="P:peptidoglycan biosynthetic process"/>
    <property type="evidence" value="ECO:0007669"/>
    <property type="project" value="UniProtKB-UniPathway"/>
</dbReference>
<organism evidence="7">
    <name type="scientific">hydrothermal vent metagenome</name>
    <dbReference type="NCBI Taxonomy" id="652676"/>
    <lineage>
        <taxon>unclassified sequences</taxon>
        <taxon>metagenomes</taxon>
        <taxon>ecological metagenomes</taxon>
    </lineage>
</organism>
<evidence type="ECO:0000259" key="6">
    <source>
        <dbReference type="PROSITE" id="PS52029"/>
    </source>
</evidence>
<keyword evidence="5" id="KW-0961">Cell wall biogenesis/degradation</keyword>
<dbReference type="GO" id="GO:0016740">
    <property type="term" value="F:transferase activity"/>
    <property type="evidence" value="ECO:0007669"/>
    <property type="project" value="UniProtKB-KW"/>
</dbReference>
<evidence type="ECO:0000256" key="2">
    <source>
        <dbReference type="ARBA" id="ARBA00022679"/>
    </source>
</evidence>
<dbReference type="InterPro" id="IPR036365">
    <property type="entry name" value="PGBD-like_sf"/>
</dbReference>
<dbReference type="InterPro" id="IPR038063">
    <property type="entry name" value="Transpep_catalytic_dom"/>
</dbReference>
<dbReference type="SUPFAM" id="SSF47090">
    <property type="entry name" value="PGBD-like"/>
    <property type="match status" value="1"/>
</dbReference>
<keyword evidence="4" id="KW-0573">Peptidoglycan synthesis</keyword>
<dbReference type="SUPFAM" id="SSF141523">
    <property type="entry name" value="L,D-transpeptidase catalytic domain-like"/>
    <property type="match status" value="1"/>
</dbReference>
<dbReference type="Gene3D" id="2.40.440.10">
    <property type="entry name" value="L,D-transpeptidase catalytic domain-like"/>
    <property type="match status" value="1"/>
</dbReference>
<dbReference type="Pfam" id="PF03734">
    <property type="entry name" value="YkuD"/>
    <property type="match status" value="1"/>
</dbReference>
<feature type="domain" description="L,D-TPase catalytic" evidence="6">
    <location>
        <begin position="321"/>
        <end position="499"/>
    </location>
</feature>
<evidence type="ECO:0000256" key="5">
    <source>
        <dbReference type="ARBA" id="ARBA00023316"/>
    </source>
</evidence>
<dbReference type="UniPathway" id="UPA00219"/>
<dbReference type="Gene3D" id="1.10.101.10">
    <property type="entry name" value="PGBD-like superfamily/PGBD"/>
    <property type="match status" value="1"/>
</dbReference>
<dbReference type="AlphaFoldDB" id="A0A1W1E9C1"/>
<evidence type="ECO:0000256" key="3">
    <source>
        <dbReference type="ARBA" id="ARBA00022960"/>
    </source>
</evidence>
<dbReference type="EMBL" id="FPIB01000017">
    <property type="protein sequence ID" value="SFV90520.1"/>
    <property type="molecule type" value="Genomic_DNA"/>
</dbReference>
<dbReference type="Pfam" id="PF20142">
    <property type="entry name" value="Scaffold"/>
    <property type="match status" value="1"/>
</dbReference>
<name>A0A1W1E9C1_9ZZZZ</name>
<dbReference type="CDD" id="cd16913">
    <property type="entry name" value="YkuD_like"/>
    <property type="match status" value="1"/>
</dbReference>
<dbReference type="InterPro" id="IPR045380">
    <property type="entry name" value="LD_TPept_scaffold_dom"/>
</dbReference>
<dbReference type="InterPro" id="IPR002477">
    <property type="entry name" value="Peptidoglycan-bd-like"/>
</dbReference>
<dbReference type="InterPro" id="IPR005490">
    <property type="entry name" value="LD_TPept_cat_dom"/>
</dbReference>
<dbReference type="InterPro" id="IPR052905">
    <property type="entry name" value="LD-transpeptidase_YkuD-like"/>
</dbReference>
<dbReference type="PROSITE" id="PS52029">
    <property type="entry name" value="LD_TPASE"/>
    <property type="match status" value="1"/>
</dbReference>
<reference evidence="7" key="1">
    <citation type="submission" date="2016-10" db="EMBL/GenBank/DDBJ databases">
        <authorList>
            <person name="de Groot N.N."/>
        </authorList>
    </citation>
    <scope>NUCLEOTIDE SEQUENCE</scope>
</reference>